<evidence type="ECO:0000313" key="10">
    <source>
        <dbReference type="Proteomes" id="UP000761574"/>
    </source>
</evidence>
<keyword evidence="10" id="KW-1185">Reference proteome</keyword>
<name>A0ABQ4PJA3_9GAMM</name>
<evidence type="ECO:0000313" key="9">
    <source>
        <dbReference type="EMBL" id="GIU47769.1"/>
    </source>
</evidence>
<evidence type="ECO:0000256" key="3">
    <source>
        <dbReference type="ARBA" id="ARBA00022723"/>
    </source>
</evidence>
<dbReference type="PANTHER" id="PTHR30521">
    <property type="entry name" value="DEFERROCHELATASE/PEROXIDASE"/>
    <property type="match status" value="1"/>
</dbReference>
<evidence type="ECO:0000256" key="1">
    <source>
        <dbReference type="ARBA" id="ARBA00001970"/>
    </source>
</evidence>
<evidence type="ECO:0000256" key="2">
    <source>
        <dbReference type="ARBA" id="ARBA00022559"/>
    </source>
</evidence>
<comment type="cofactor">
    <cofactor evidence="1">
        <name>heme b</name>
        <dbReference type="ChEBI" id="CHEBI:60344"/>
    </cofactor>
</comment>
<keyword evidence="3" id="KW-0479">Metal-binding</keyword>
<evidence type="ECO:0000256" key="4">
    <source>
        <dbReference type="ARBA" id="ARBA00023002"/>
    </source>
</evidence>
<evidence type="ECO:0000256" key="5">
    <source>
        <dbReference type="ARBA" id="ARBA00023004"/>
    </source>
</evidence>
<dbReference type="GO" id="GO:0004601">
    <property type="term" value="F:peroxidase activity"/>
    <property type="evidence" value="ECO:0007669"/>
    <property type="project" value="UniProtKB-KW"/>
</dbReference>
<reference evidence="9 10" key="1">
    <citation type="submission" date="2021-05" db="EMBL/GenBank/DDBJ databases">
        <title>Molecular characterization for Shewanella algae harboring chromosomal blaOXA-55-like strains isolated from clinical and environment sample.</title>
        <authorList>
            <person name="Ohama Y."/>
            <person name="Aoki K."/>
            <person name="Harada S."/>
            <person name="Moriya K."/>
            <person name="Ishii Y."/>
            <person name="Tateda K."/>
        </authorList>
    </citation>
    <scope>NUCLEOTIDE SEQUENCE [LARGE SCALE GENOMIC DNA]</scope>
    <source>
        <strain evidence="9 10">LMG 23746</strain>
    </source>
</reference>
<dbReference type="Proteomes" id="UP000761574">
    <property type="component" value="Unassembled WGS sequence"/>
</dbReference>
<dbReference type="SUPFAM" id="SSF54909">
    <property type="entry name" value="Dimeric alpha+beta barrel"/>
    <property type="match status" value="1"/>
</dbReference>
<accession>A0ABQ4PJA3</accession>
<dbReference type="PANTHER" id="PTHR30521:SF0">
    <property type="entry name" value="DYP-TYPE PEROXIDASE FAMILY PROTEIN"/>
    <property type="match status" value="1"/>
</dbReference>
<gene>
    <name evidence="9" type="ORF">TUM4630_22550</name>
</gene>
<evidence type="ECO:0000256" key="6">
    <source>
        <dbReference type="ARBA" id="ARBA00025737"/>
    </source>
</evidence>
<organism evidence="9 10">
    <name type="scientific">Shewanella algidipiscicola</name>
    <dbReference type="NCBI Taxonomy" id="614070"/>
    <lineage>
        <taxon>Bacteria</taxon>
        <taxon>Pseudomonadati</taxon>
        <taxon>Pseudomonadota</taxon>
        <taxon>Gammaproteobacteria</taxon>
        <taxon>Alteromonadales</taxon>
        <taxon>Shewanellaceae</taxon>
        <taxon>Shewanella</taxon>
    </lineage>
</organism>
<dbReference type="InterPro" id="IPR006314">
    <property type="entry name" value="Dyp_peroxidase"/>
</dbReference>
<proteinExistence type="inferred from homology"/>
<dbReference type="PROSITE" id="PS51404">
    <property type="entry name" value="DYP_PEROXIDASE"/>
    <property type="match status" value="1"/>
</dbReference>
<sequence length="341" mass="38660">MACVVLFIAKVSDNIAEIETDKGRVYMDSQVMPREQLGVCAEGNLHSVYLMFNAEDGVESQLRPCVANVAQYIYELSDQYADSAFNGFVAIGANYWDSLYPLSRPAQLKPFPAMNADNRDAPAHEYDLFIHLRCDRYDILHLVANEVCQMFEGLVELVDEERGFQFMDARDLTGFVDGTENPKGRHRQEVALVGDEDAIFRSGSYVHVQKYAHNLSKWNRLPQKKQEDIIGRTKIDNIEYASQDKPLTSHIKRVNLKDSQGRSMEILRQSMPYGSMKEQGLMFISLCRNSEHFEKMLHSMIHGDGAGNHDHLMHFTQALTGSAFFAPSLDFMQNAAAESDE</sequence>
<evidence type="ECO:0000259" key="8">
    <source>
        <dbReference type="Pfam" id="PF20628"/>
    </source>
</evidence>
<dbReference type="Pfam" id="PF04261">
    <property type="entry name" value="Dyp_perox_N"/>
    <property type="match status" value="1"/>
</dbReference>
<comment type="caution">
    <text evidence="9">The sequence shown here is derived from an EMBL/GenBank/DDBJ whole genome shotgun (WGS) entry which is preliminary data.</text>
</comment>
<keyword evidence="4" id="KW-0560">Oxidoreductase</keyword>
<dbReference type="NCBIfam" id="TIGR01413">
    <property type="entry name" value="Dyp_perox_fam"/>
    <property type="match status" value="1"/>
</dbReference>
<dbReference type="InterPro" id="IPR048327">
    <property type="entry name" value="Dyp_perox_N"/>
</dbReference>
<dbReference type="InterPro" id="IPR048328">
    <property type="entry name" value="Dyp_perox_C"/>
</dbReference>
<dbReference type="InterPro" id="IPR011008">
    <property type="entry name" value="Dimeric_a/b-barrel"/>
</dbReference>
<protein>
    <submittedName>
        <fullName evidence="9">Peroxidase</fullName>
    </submittedName>
</protein>
<dbReference type="Pfam" id="PF20628">
    <property type="entry name" value="Dyp_perox_C"/>
    <property type="match status" value="1"/>
</dbReference>
<keyword evidence="2 9" id="KW-0575">Peroxidase</keyword>
<comment type="similarity">
    <text evidence="6">Belongs to the DyP-type peroxidase family.</text>
</comment>
<dbReference type="EMBL" id="BPFB01000024">
    <property type="protein sequence ID" value="GIU47769.1"/>
    <property type="molecule type" value="Genomic_DNA"/>
</dbReference>
<evidence type="ECO:0000259" key="7">
    <source>
        <dbReference type="Pfam" id="PF04261"/>
    </source>
</evidence>
<feature type="domain" description="Dyp-type peroxidase N-terminal" evidence="7">
    <location>
        <begin position="88"/>
        <end position="165"/>
    </location>
</feature>
<feature type="domain" description="Dyp-type peroxidase C-terminal" evidence="8">
    <location>
        <begin position="168"/>
        <end position="330"/>
    </location>
</feature>
<keyword evidence="5" id="KW-0408">Iron</keyword>